<protein>
    <submittedName>
        <fullName evidence="2">von Willebrand factor A</fullName>
    </submittedName>
</protein>
<evidence type="ECO:0000313" key="5">
    <source>
        <dbReference type="Proteomes" id="UP000325785"/>
    </source>
</evidence>
<dbReference type="Pfam" id="PF06707">
    <property type="entry name" value="DUF1194"/>
    <property type="match status" value="1"/>
</dbReference>
<evidence type="ECO:0000313" key="4">
    <source>
        <dbReference type="Proteomes" id="UP000051401"/>
    </source>
</evidence>
<dbReference type="KEGG" id="rid:RIdsm_04534"/>
<gene>
    <name evidence="3" type="ORF">RIdsm_04534</name>
    <name evidence="2" type="ORF">XM52_24220</name>
</gene>
<feature type="signal peptide" evidence="1">
    <location>
        <begin position="1"/>
        <end position="20"/>
    </location>
</feature>
<evidence type="ECO:0000313" key="3">
    <source>
        <dbReference type="EMBL" id="QEW28695.1"/>
    </source>
</evidence>
<dbReference type="Gene3D" id="3.40.50.410">
    <property type="entry name" value="von Willebrand factor, type A domain"/>
    <property type="match status" value="1"/>
</dbReference>
<evidence type="ECO:0000313" key="2">
    <source>
        <dbReference type="EMBL" id="KRS15359.1"/>
    </source>
</evidence>
<dbReference type="SUPFAM" id="SSF53300">
    <property type="entry name" value="vWA-like"/>
    <property type="match status" value="1"/>
</dbReference>
<name>A0A0T5P389_9RHOB</name>
<dbReference type="Proteomes" id="UP000051401">
    <property type="component" value="Unassembled WGS sequence"/>
</dbReference>
<keyword evidence="4" id="KW-1185">Reference proteome</keyword>
<dbReference type="InterPro" id="IPR010607">
    <property type="entry name" value="DUF1194"/>
</dbReference>
<reference evidence="3 5" key="2">
    <citation type="submission" date="2018-08" db="EMBL/GenBank/DDBJ databases">
        <title>Genetic Globetrotter - A new plasmid hitch-hiking vast phylogenetic and geographic distances.</title>
        <authorList>
            <person name="Vollmers J."/>
            <person name="Petersen J."/>
        </authorList>
    </citation>
    <scope>NUCLEOTIDE SEQUENCE [LARGE SCALE GENOMIC DNA]</scope>
    <source>
        <strain evidence="3 5">DSM 26383</strain>
    </source>
</reference>
<sequence>MVLRGLFHLMLLVAAVPAAACDIALVLAVDVSGSVDRHEYSIQMQGLAEGLRDGAVSEALVAGEAAVMVMHWTGASRQEVVVPWTRMTGFDVLERFAGEVERAPRQWRNFSTAIGEALLFARDRLAEAPACGRRVIDISGDGSSNEGVAPGEVRQALLAEGIVVNALVIEGAEPRMTEYFWENVILGPGAFVITANSYAEYPARMRRKLLREVAKQISAREGVERPGRL</sequence>
<dbReference type="AlphaFoldDB" id="A0A0T5P389"/>
<proteinExistence type="predicted"/>
<evidence type="ECO:0000256" key="1">
    <source>
        <dbReference type="SAM" id="SignalP"/>
    </source>
</evidence>
<keyword evidence="1" id="KW-0732">Signal</keyword>
<dbReference type="Proteomes" id="UP000325785">
    <property type="component" value="Chromosome"/>
</dbReference>
<dbReference type="EMBL" id="LAXI01000023">
    <property type="protein sequence ID" value="KRS15359.1"/>
    <property type="molecule type" value="Genomic_DNA"/>
</dbReference>
<organism evidence="2 4">
    <name type="scientific">Roseovarius indicus</name>
    <dbReference type="NCBI Taxonomy" id="540747"/>
    <lineage>
        <taxon>Bacteria</taxon>
        <taxon>Pseudomonadati</taxon>
        <taxon>Pseudomonadota</taxon>
        <taxon>Alphaproteobacteria</taxon>
        <taxon>Rhodobacterales</taxon>
        <taxon>Roseobacteraceae</taxon>
        <taxon>Roseovarius</taxon>
    </lineage>
</organism>
<accession>A0A0T5P389</accession>
<dbReference type="CDD" id="cd00198">
    <property type="entry name" value="vWFA"/>
    <property type="match status" value="1"/>
</dbReference>
<dbReference type="InterPro" id="IPR036465">
    <property type="entry name" value="vWFA_dom_sf"/>
</dbReference>
<dbReference type="OrthoDB" id="9792179at2"/>
<dbReference type="STRING" id="540747.SAMN04488031_11650"/>
<dbReference type="PATRIC" id="fig|540747.5.peg.3196"/>
<feature type="chain" id="PRO_5010437320" evidence="1">
    <location>
        <begin position="21"/>
        <end position="229"/>
    </location>
</feature>
<dbReference type="EMBL" id="CP031598">
    <property type="protein sequence ID" value="QEW28695.1"/>
    <property type="molecule type" value="Genomic_DNA"/>
</dbReference>
<reference evidence="2 4" key="1">
    <citation type="submission" date="2015-04" db="EMBL/GenBank/DDBJ databases">
        <title>The draft genome sequence of Roseovarius indicus B108T.</title>
        <authorList>
            <person name="Li G."/>
            <person name="Lai Q."/>
            <person name="Shao Z."/>
            <person name="Yan P."/>
        </authorList>
    </citation>
    <scope>NUCLEOTIDE SEQUENCE [LARGE SCALE GENOMIC DNA]</scope>
    <source>
        <strain evidence="2 4">B108</strain>
    </source>
</reference>
<dbReference type="RefSeq" id="WP_057820427.1">
    <property type="nucleotide sequence ID" value="NZ_CP031598.1"/>
</dbReference>